<proteinExistence type="predicted"/>
<dbReference type="EMBL" id="SNRY01000104">
    <property type="protein sequence ID" value="KAA6347179.1"/>
    <property type="molecule type" value="Genomic_DNA"/>
</dbReference>
<gene>
    <name evidence="1" type="ORF">EZS27_005348</name>
</gene>
<reference evidence="1" key="1">
    <citation type="submission" date="2019-03" db="EMBL/GenBank/DDBJ databases">
        <title>Single cell metagenomics reveals metabolic interactions within the superorganism composed of flagellate Streblomastix strix and complex community of Bacteroidetes bacteria on its surface.</title>
        <authorList>
            <person name="Treitli S.C."/>
            <person name="Kolisko M."/>
            <person name="Husnik F."/>
            <person name="Keeling P."/>
            <person name="Hampl V."/>
        </authorList>
    </citation>
    <scope>NUCLEOTIDE SEQUENCE</scope>
    <source>
        <strain evidence="1">STM</strain>
    </source>
</reference>
<organism evidence="1">
    <name type="scientific">termite gut metagenome</name>
    <dbReference type="NCBI Taxonomy" id="433724"/>
    <lineage>
        <taxon>unclassified sequences</taxon>
        <taxon>metagenomes</taxon>
        <taxon>organismal metagenomes</taxon>
    </lineage>
</organism>
<protein>
    <submittedName>
        <fullName evidence="1">Uncharacterized protein</fullName>
    </submittedName>
</protein>
<dbReference type="AlphaFoldDB" id="A0A5J4SLZ2"/>
<comment type="caution">
    <text evidence="1">The sequence shown here is derived from an EMBL/GenBank/DDBJ whole genome shotgun (WGS) entry which is preliminary data.</text>
</comment>
<evidence type="ECO:0000313" key="1">
    <source>
        <dbReference type="EMBL" id="KAA6347179.1"/>
    </source>
</evidence>
<name>A0A5J4SLZ2_9ZZZZ</name>
<sequence length="82" mass="9883">MELKERDSLFLQLKKVRQRMEQISGLLLNKKKKFSTGEFDKLMNEHTNLSIREQHLHGHLQKTYELSDKQINNELKMIQLLF</sequence>
<accession>A0A5J4SLZ2</accession>